<evidence type="ECO:0008006" key="4">
    <source>
        <dbReference type="Google" id="ProtNLM"/>
    </source>
</evidence>
<organism evidence="2 3">
    <name type="scientific">Fusarium coffeatum</name>
    <dbReference type="NCBI Taxonomy" id="231269"/>
    <lineage>
        <taxon>Eukaryota</taxon>
        <taxon>Fungi</taxon>
        <taxon>Dikarya</taxon>
        <taxon>Ascomycota</taxon>
        <taxon>Pezizomycotina</taxon>
        <taxon>Sordariomycetes</taxon>
        <taxon>Hypocreomycetidae</taxon>
        <taxon>Hypocreales</taxon>
        <taxon>Nectriaceae</taxon>
        <taxon>Fusarium</taxon>
        <taxon>Fusarium incarnatum-equiseti species complex</taxon>
    </lineage>
</organism>
<comment type="caution">
    <text evidence="2">The sequence shown here is derived from an EMBL/GenBank/DDBJ whole genome shotgun (WGS) entry which is preliminary data.</text>
</comment>
<accession>A0A366S3F9</accession>
<dbReference type="GeneID" id="41993189"/>
<gene>
    <name evidence="2" type="ORF">FIESC28_03744</name>
</gene>
<evidence type="ECO:0000256" key="1">
    <source>
        <dbReference type="SAM" id="MobiDB-lite"/>
    </source>
</evidence>
<dbReference type="Proteomes" id="UP000253153">
    <property type="component" value="Unassembled WGS sequence"/>
</dbReference>
<dbReference type="OrthoDB" id="5422613at2759"/>
<name>A0A366S3F9_9HYPO</name>
<feature type="compositionally biased region" description="Basic and acidic residues" evidence="1">
    <location>
        <begin position="147"/>
        <end position="163"/>
    </location>
</feature>
<dbReference type="AlphaFoldDB" id="A0A366S3F9"/>
<protein>
    <recommendedName>
        <fullName evidence="4">C2H2-type domain-containing protein</fullName>
    </recommendedName>
</protein>
<evidence type="ECO:0000313" key="3">
    <source>
        <dbReference type="Proteomes" id="UP000253153"/>
    </source>
</evidence>
<proteinExistence type="predicted"/>
<evidence type="ECO:0000313" key="2">
    <source>
        <dbReference type="EMBL" id="RBR23562.1"/>
    </source>
</evidence>
<dbReference type="PANTHER" id="PTHR38167:SF1">
    <property type="entry name" value="C2H2-TYPE DOMAIN-CONTAINING PROTEIN"/>
    <property type="match status" value="1"/>
</dbReference>
<dbReference type="PANTHER" id="PTHR38167">
    <property type="entry name" value="C2H2-TYPE DOMAIN-CONTAINING PROTEIN"/>
    <property type="match status" value="1"/>
</dbReference>
<dbReference type="EMBL" id="QKXC01000074">
    <property type="protein sequence ID" value="RBR23562.1"/>
    <property type="molecule type" value="Genomic_DNA"/>
</dbReference>
<sequence>MPKSTLDELLHAPEAQIRVILRALCQDTQVRNSALDYLDSLKILYGSDSGVFGPDATTTTKRKADDEILICVQCDCSFYKNGNDKTSCEYHWGECEPDYESNYWADHDEGSHGPIDTKDNRKDCPEGFVWTCCDKNYTEDGCARGFHEADPRKSRRESGREPSDVDDDDDEDDLDEDEDEEDEDDEEPVFLSANKK</sequence>
<keyword evidence="3" id="KW-1185">Reference proteome</keyword>
<feature type="compositionally biased region" description="Acidic residues" evidence="1">
    <location>
        <begin position="164"/>
        <end position="188"/>
    </location>
</feature>
<dbReference type="RefSeq" id="XP_031018153.1">
    <property type="nucleotide sequence ID" value="XM_031157893.1"/>
</dbReference>
<feature type="region of interest" description="Disordered" evidence="1">
    <location>
        <begin position="147"/>
        <end position="196"/>
    </location>
</feature>
<reference evidence="2 3" key="1">
    <citation type="submission" date="2018-06" db="EMBL/GenBank/DDBJ databases">
        <title>Fusarium incarnatum-equiseti species complex species 28.</title>
        <authorList>
            <person name="Gardiner D.M."/>
        </authorList>
    </citation>
    <scope>NUCLEOTIDE SEQUENCE [LARGE SCALE GENOMIC DNA]</scope>
    <source>
        <strain evidence="2 3">FIESC_28</strain>
    </source>
</reference>